<sequence>MDIRVIVKRNPLIVSELLLTIPEPYRIRLPVDLSQPTTRSLLANASTQSILHVTVARNVCSWRQAHIPGHRGRSTCKRKETKKLGKEKTPAAAKWDSQNYTTFQLLT</sequence>
<protein>
    <submittedName>
        <fullName evidence="2">(northern house mosquito) hypothetical protein</fullName>
    </submittedName>
</protein>
<feature type="region of interest" description="Disordered" evidence="1">
    <location>
        <begin position="70"/>
        <end position="91"/>
    </location>
</feature>
<name>A0A8D8F0U0_CULPI</name>
<organism evidence="2">
    <name type="scientific">Culex pipiens</name>
    <name type="common">House mosquito</name>
    <dbReference type="NCBI Taxonomy" id="7175"/>
    <lineage>
        <taxon>Eukaryota</taxon>
        <taxon>Metazoa</taxon>
        <taxon>Ecdysozoa</taxon>
        <taxon>Arthropoda</taxon>
        <taxon>Hexapoda</taxon>
        <taxon>Insecta</taxon>
        <taxon>Pterygota</taxon>
        <taxon>Neoptera</taxon>
        <taxon>Endopterygota</taxon>
        <taxon>Diptera</taxon>
        <taxon>Nematocera</taxon>
        <taxon>Culicoidea</taxon>
        <taxon>Culicidae</taxon>
        <taxon>Culicinae</taxon>
        <taxon>Culicini</taxon>
        <taxon>Culex</taxon>
        <taxon>Culex</taxon>
    </lineage>
</organism>
<reference evidence="2" key="1">
    <citation type="submission" date="2021-05" db="EMBL/GenBank/DDBJ databases">
        <authorList>
            <person name="Alioto T."/>
            <person name="Alioto T."/>
            <person name="Gomez Garrido J."/>
        </authorList>
    </citation>
    <scope>NUCLEOTIDE SEQUENCE</scope>
</reference>
<accession>A0A8D8F0U0</accession>
<evidence type="ECO:0000256" key="1">
    <source>
        <dbReference type="SAM" id="MobiDB-lite"/>
    </source>
</evidence>
<dbReference type="AlphaFoldDB" id="A0A8D8F0U0"/>
<feature type="compositionally biased region" description="Basic residues" evidence="1">
    <location>
        <begin position="70"/>
        <end position="81"/>
    </location>
</feature>
<evidence type="ECO:0000313" key="2">
    <source>
        <dbReference type="EMBL" id="CAG6453405.1"/>
    </source>
</evidence>
<dbReference type="EMBL" id="HBUE01022752">
    <property type="protein sequence ID" value="CAG6453405.1"/>
    <property type="molecule type" value="Transcribed_RNA"/>
</dbReference>
<proteinExistence type="predicted"/>